<dbReference type="AlphaFoldDB" id="A0A6V7FQ33"/>
<geneLocation type="plasmid" evidence="2 4">
    <name>CFBP498_p41</name>
</geneLocation>
<gene>
    <name evidence="2" type="ORF">CFBP498_51160</name>
    <name evidence="3" type="ORF">R4K57_23175</name>
</gene>
<dbReference type="EMBL" id="LR828260">
    <property type="protein sequence ID" value="CAD0365054.1"/>
    <property type="molecule type" value="Genomic_DNA"/>
</dbReference>
<reference evidence="3 5" key="2">
    <citation type="submission" date="2023-10" db="EMBL/GenBank/DDBJ databases">
        <title>A new tool for lettuce pathogen research.</title>
        <authorList>
            <person name="Horton K.N."/>
            <person name="Cseke L.J."/>
            <person name="Badiwe M."/>
            <person name="Tesfaye D."/>
            <person name="Klein A."/>
            <person name="Su J."/>
            <person name="Potnis N."/>
            <person name="Gassmann W."/>
        </authorList>
    </citation>
    <scope>NUCLEOTIDE SEQUENCE [LARGE SCALE GENOMIC DNA]</scope>
    <source>
        <strain evidence="3 5">JSKH1901</strain>
    </source>
</reference>
<accession>A0A6V7FQ33</accession>
<keyword evidence="1" id="KW-1133">Transmembrane helix</keyword>
<evidence type="ECO:0000313" key="4">
    <source>
        <dbReference type="Proteomes" id="UP000515406"/>
    </source>
</evidence>
<evidence type="ECO:0000313" key="2">
    <source>
        <dbReference type="EMBL" id="CAD0365055.1"/>
    </source>
</evidence>
<dbReference type="RefSeq" id="WP_014125906.1">
    <property type="nucleotide sequence ID" value="NZ_CP060400.1"/>
</dbReference>
<evidence type="ECO:0008006" key="6">
    <source>
        <dbReference type="Google" id="ProtNLM"/>
    </source>
</evidence>
<keyword evidence="4" id="KW-1185">Reference proteome</keyword>
<dbReference type="Proteomes" id="UP000515406">
    <property type="component" value="Plasmid CFBP498_p41"/>
</dbReference>
<sequence length="124" mass="12838">MNDISRNLRRASIAVAGFGLGGLIFAAVFARPQLWETPFFLTGWLPIAGVMFYGGIAACRSAPRAGADDTRPPAPPVARFLRLQLMGVVGVGLTGAAILLVAIGGSLALLALIVAAALYLVIFS</sequence>
<feature type="transmembrane region" description="Helical" evidence="1">
    <location>
        <begin position="107"/>
        <end position="123"/>
    </location>
</feature>
<dbReference type="EMBL" id="LR828260">
    <property type="protein sequence ID" value="CAD0365055.1"/>
    <property type="molecule type" value="Genomic_DNA"/>
</dbReference>
<proteinExistence type="predicted"/>
<name>A0A6V7FQ33_9XANT</name>
<protein>
    <recommendedName>
        <fullName evidence="6">Transmembrane protein</fullName>
    </recommendedName>
</protein>
<organism evidence="2 4">
    <name type="scientific">Xanthomonas hortorum pv. vitians</name>
    <dbReference type="NCBI Taxonomy" id="83224"/>
    <lineage>
        <taxon>Bacteria</taxon>
        <taxon>Pseudomonadati</taxon>
        <taxon>Pseudomonadota</taxon>
        <taxon>Gammaproteobacteria</taxon>
        <taxon>Lysobacterales</taxon>
        <taxon>Lysobacteraceae</taxon>
        <taxon>Xanthomonas</taxon>
    </lineage>
</organism>
<evidence type="ECO:0000256" key="1">
    <source>
        <dbReference type="SAM" id="Phobius"/>
    </source>
</evidence>
<evidence type="ECO:0000313" key="5">
    <source>
        <dbReference type="Proteomes" id="UP001187425"/>
    </source>
</evidence>
<evidence type="ECO:0000313" key="3">
    <source>
        <dbReference type="EMBL" id="MDV7251230.1"/>
    </source>
</evidence>
<reference evidence="2 4" key="1">
    <citation type="submission" date="2020-07" db="EMBL/GenBank/DDBJ databases">
        <authorList>
            <person name="Pothier F. J."/>
        </authorList>
    </citation>
    <scope>NUCLEOTIDE SEQUENCE [LARGE SCALE GENOMIC DNA]</scope>
    <source>
        <strain evidence="2 4">CFBP 498</strain>
        <plasmid evidence="2 4">CFBP498_p41</plasmid>
    </source>
</reference>
<keyword evidence="1" id="KW-0472">Membrane</keyword>
<feature type="transmembrane region" description="Helical" evidence="1">
    <location>
        <begin position="12"/>
        <end position="32"/>
    </location>
</feature>
<dbReference type="Proteomes" id="UP001187425">
    <property type="component" value="Unassembled WGS sequence"/>
</dbReference>
<keyword evidence="1" id="KW-0812">Transmembrane</keyword>
<dbReference type="EMBL" id="JAWMQI010000158">
    <property type="protein sequence ID" value="MDV7251230.1"/>
    <property type="molecule type" value="Genomic_DNA"/>
</dbReference>
<dbReference type="GeneID" id="55515273"/>
<feature type="transmembrane region" description="Helical" evidence="1">
    <location>
        <begin position="38"/>
        <end position="59"/>
    </location>
</feature>
<feature type="transmembrane region" description="Helical" evidence="1">
    <location>
        <begin position="80"/>
        <end position="101"/>
    </location>
</feature>
<keyword evidence="2" id="KW-0614">Plasmid</keyword>